<evidence type="ECO:0000313" key="2">
    <source>
        <dbReference type="Proteomes" id="UP001215280"/>
    </source>
</evidence>
<proteinExistence type="predicted"/>
<dbReference type="AlphaFoldDB" id="A0AAD7IYD2"/>
<gene>
    <name evidence="1" type="ORF">DFH07DRAFT_960753</name>
</gene>
<sequence>MHFMLSEVQAELGFQGAGDVELLVPGMSVRPYIQSCFQCSRAVLRLRRRGGMASSPPRPPNEAEVRLQPSAAGRRRLTTFPASAPAYPSASCGSTSYVLARSRVFSLSVHIPPTALVSISFAPPHPPGYRVARLIAPRDPTSAPRSLVPLRISRNIRDQSPAPRFRTLRASRSMPAVHSQLPFLALVHPSPPDSSAPLFRAGCPRHLHSPIVLIESLSLPLALPATTAMSINSPGIRCIYRDPKIPRACPISPRRAFRTLCALSHLGADEQGTRQDEPTRQQRPEDPDYALYMSTTMCDLCVGVAPFADRGILAVPRASYLQISILAMPPLPFLPPPPPASGATRLLDQTCICQRDVLVVPEI</sequence>
<dbReference type="Proteomes" id="UP001215280">
    <property type="component" value="Unassembled WGS sequence"/>
</dbReference>
<evidence type="ECO:0000313" key="1">
    <source>
        <dbReference type="EMBL" id="KAJ7751924.1"/>
    </source>
</evidence>
<organism evidence="1 2">
    <name type="scientific">Mycena maculata</name>
    <dbReference type="NCBI Taxonomy" id="230809"/>
    <lineage>
        <taxon>Eukaryota</taxon>
        <taxon>Fungi</taxon>
        <taxon>Dikarya</taxon>
        <taxon>Basidiomycota</taxon>
        <taxon>Agaricomycotina</taxon>
        <taxon>Agaricomycetes</taxon>
        <taxon>Agaricomycetidae</taxon>
        <taxon>Agaricales</taxon>
        <taxon>Marasmiineae</taxon>
        <taxon>Mycenaceae</taxon>
        <taxon>Mycena</taxon>
    </lineage>
</organism>
<accession>A0AAD7IYD2</accession>
<name>A0AAD7IYD2_9AGAR</name>
<keyword evidence="2" id="KW-1185">Reference proteome</keyword>
<protein>
    <submittedName>
        <fullName evidence="1">Uncharacterized protein</fullName>
    </submittedName>
</protein>
<dbReference type="EMBL" id="JARJLG010000076">
    <property type="protein sequence ID" value="KAJ7751924.1"/>
    <property type="molecule type" value="Genomic_DNA"/>
</dbReference>
<reference evidence="1" key="1">
    <citation type="submission" date="2023-03" db="EMBL/GenBank/DDBJ databases">
        <title>Massive genome expansion in bonnet fungi (Mycena s.s.) driven by repeated elements and novel gene families across ecological guilds.</title>
        <authorList>
            <consortium name="Lawrence Berkeley National Laboratory"/>
            <person name="Harder C.B."/>
            <person name="Miyauchi S."/>
            <person name="Viragh M."/>
            <person name="Kuo A."/>
            <person name="Thoen E."/>
            <person name="Andreopoulos B."/>
            <person name="Lu D."/>
            <person name="Skrede I."/>
            <person name="Drula E."/>
            <person name="Henrissat B."/>
            <person name="Morin E."/>
            <person name="Kohler A."/>
            <person name="Barry K."/>
            <person name="LaButti K."/>
            <person name="Morin E."/>
            <person name="Salamov A."/>
            <person name="Lipzen A."/>
            <person name="Mereny Z."/>
            <person name="Hegedus B."/>
            <person name="Baldrian P."/>
            <person name="Stursova M."/>
            <person name="Weitz H."/>
            <person name="Taylor A."/>
            <person name="Grigoriev I.V."/>
            <person name="Nagy L.G."/>
            <person name="Martin F."/>
            <person name="Kauserud H."/>
        </authorList>
    </citation>
    <scope>NUCLEOTIDE SEQUENCE</scope>
    <source>
        <strain evidence="1">CBHHK188m</strain>
    </source>
</reference>
<comment type="caution">
    <text evidence="1">The sequence shown here is derived from an EMBL/GenBank/DDBJ whole genome shotgun (WGS) entry which is preliminary data.</text>
</comment>